<dbReference type="AlphaFoldDB" id="A0A482X2I1"/>
<keyword evidence="1" id="KW-0175">Coiled coil</keyword>
<evidence type="ECO:0000256" key="3">
    <source>
        <dbReference type="SAM" id="SignalP"/>
    </source>
</evidence>
<feature type="region of interest" description="Disordered" evidence="2">
    <location>
        <begin position="284"/>
        <end position="377"/>
    </location>
</feature>
<feature type="coiled-coil region" evidence="1">
    <location>
        <begin position="379"/>
        <end position="406"/>
    </location>
</feature>
<dbReference type="EMBL" id="QKKF02019433">
    <property type="protein sequence ID" value="RZF40085.1"/>
    <property type="molecule type" value="Genomic_DNA"/>
</dbReference>
<keyword evidence="5" id="KW-1185">Reference proteome</keyword>
<feature type="compositionally biased region" description="Basic and acidic residues" evidence="2">
    <location>
        <begin position="297"/>
        <end position="323"/>
    </location>
</feature>
<comment type="caution">
    <text evidence="4">The sequence shown here is derived from an EMBL/GenBank/DDBJ whole genome shotgun (WGS) entry which is preliminary data.</text>
</comment>
<accession>A0A482X2I1</accession>
<dbReference type="Proteomes" id="UP000291343">
    <property type="component" value="Unassembled WGS sequence"/>
</dbReference>
<gene>
    <name evidence="4" type="ORF">LSTR_LSTR002488</name>
</gene>
<evidence type="ECO:0000313" key="4">
    <source>
        <dbReference type="EMBL" id="RZF40085.1"/>
    </source>
</evidence>
<proteinExistence type="predicted"/>
<evidence type="ECO:0000313" key="5">
    <source>
        <dbReference type="Proteomes" id="UP000291343"/>
    </source>
</evidence>
<feature type="chain" id="PRO_5019827206" evidence="3">
    <location>
        <begin position="23"/>
        <end position="409"/>
    </location>
</feature>
<name>A0A482X2I1_LAOST</name>
<evidence type="ECO:0000256" key="2">
    <source>
        <dbReference type="SAM" id="MobiDB-lite"/>
    </source>
</evidence>
<sequence length="409" mass="47155">MLQIKTIFGLIVILAIKFLVKGDDPDTTLFDFVANGLLEETVDIMEIVAWFSRRVKDSVSQQLDEAFTILSKQQREISPVIEHAENLNRSECTKDKLFQISDIVFKEYFNINANCIKISKKMSVFLLEMQNVTMSVVDVQRKYINLATTCEPPMKPTVDRECLQDLINKGRKEIINVRAELLALGYDIEDFMDSHAEEMMACVLPGLSEVRSATKKAAHEIQCCLSDKNECSEFDSKTYRFPHEKYVYLELPKVKSQFDDINFSVEDADLVRKEFLEQKRLQQPYPQFGIPAPGEKPPLEPKTPSKDASDFQDMIEKEKRKDEEEQPPWRMQTNNDYDLIKDKRERAKGPGAGVPFDNFNFNDEDSAAEDDDEFDDASIADFLAELRKLGEQIEAEKKQKEQNKEKDEL</sequence>
<organism evidence="4 5">
    <name type="scientific">Laodelphax striatellus</name>
    <name type="common">Small brown planthopper</name>
    <name type="synonym">Delphax striatella</name>
    <dbReference type="NCBI Taxonomy" id="195883"/>
    <lineage>
        <taxon>Eukaryota</taxon>
        <taxon>Metazoa</taxon>
        <taxon>Ecdysozoa</taxon>
        <taxon>Arthropoda</taxon>
        <taxon>Hexapoda</taxon>
        <taxon>Insecta</taxon>
        <taxon>Pterygota</taxon>
        <taxon>Neoptera</taxon>
        <taxon>Paraneoptera</taxon>
        <taxon>Hemiptera</taxon>
        <taxon>Auchenorrhyncha</taxon>
        <taxon>Fulgoroidea</taxon>
        <taxon>Delphacidae</taxon>
        <taxon>Criomorphinae</taxon>
        <taxon>Laodelphax</taxon>
    </lineage>
</organism>
<dbReference type="InParanoid" id="A0A482X2I1"/>
<feature type="compositionally biased region" description="Acidic residues" evidence="2">
    <location>
        <begin position="362"/>
        <end position="377"/>
    </location>
</feature>
<protein>
    <submittedName>
        <fullName evidence="4">Uncharacterized protein</fullName>
    </submittedName>
</protein>
<reference evidence="4 5" key="1">
    <citation type="journal article" date="2017" name="Gigascience">
        <title>Genome sequence of the small brown planthopper, Laodelphax striatellus.</title>
        <authorList>
            <person name="Zhu J."/>
            <person name="Jiang F."/>
            <person name="Wang X."/>
            <person name="Yang P."/>
            <person name="Bao Y."/>
            <person name="Zhao W."/>
            <person name="Wang W."/>
            <person name="Lu H."/>
            <person name="Wang Q."/>
            <person name="Cui N."/>
            <person name="Li J."/>
            <person name="Chen X."/>
            <person name="Luo L."/>
            <person name="Yu J."/>
            <person name="Kang L."/>
            <person name="Cui F."/>
        </authorList>
    </citation>
    <scope>NUCLEOTIDE SEQUENCE [LARGE SCALE GENOMIC DNA]</scope>
    <source>
        <strain evidence="4">Lst14</strain>
    </source>
</reference>
<feature type="compositionally biased region" description="Basic and acidic residues" evidence="2">
    <location>
        <begin position="338"/>
        <end position="348"/>
    </location>
</feature>
<evidence type="ECO:0000256" key="1">
    <source>
        <dbReference type="SAM" id="Coils"/>
    </source>
</evidence>
<feature type="signal peptide" evidence="3">
    <location>
        <begin position="1"/>
        <end position="22"/>
    </location>
</feature>
<keyword evidence="3" id="KW-0732">Signal</keyword>
<dbReference type="OrthoDB" id="10360158at2759"/>